<dbReference type="Pfam" id="PF00395">
    <property type="entry name" value="SLH"/>
    <property type="match status" value="3"/>
</dbReference>
<dbReference type="InterPro" id="IPR013783">
    <property type="entry name" value="Ig-like_fold"/>
</dbReference>
<feature type="compositionally biased region" description="Pro residues" evidence="6">
    <location>
        <begin position="1023"/>
        <end position="1039"/>
    </location>
</feature>
<feature type="domain" description="Fibronectin type-III" evidence="8">
    <location>
        <begin position="920"/>
        <end position="1007"/>
    </location>
</feature>
<dbReference type="Pfam" id="PF00295">
    <property type="entry name" value="Glyco_hydro_28"/>
    <property type="match status" value="1"/>
</dbReference>
<feature type="signal peptide" evidence="7">
    <location>
        <begin position="1"/>
        <end position="23"/>
    </location>
</feature>
<dbReference type="OrthoDB" id="8660908at2"/>
<dbReference type="InterPro" id="IPR050991">
    <property type="entry name" value="ECM_Regulatory_Proteins"/>
</dbReference>
<dbReference type="SMART" id="SM00060">
    <property type="entry name" value="FN3"/>
    <property type="match status" value="5"/>
</dbReference>
<keyword evidence="11" id="KW-1185">Reference proteome</keyword>
<dbReference type="PROSITE" id="PS51257">
    <property type="entry name" value="PROKAR_LIPOPROTEIN"/>
    <property type="match status" value="1"/>
</dbReference>
<dbReference type="AlphaFoldDB" id="A0A229UMC0"/>
<dbReference type="InterPro" id="IPR011050">
    <property type="entry name" value="Pectin_lyase_fold/virulence"/>
</dbReference>
<feature type="compositionally biased region" description="Low complexity" evidence="6">
    <location>
        <begin position="1040"/>
        <end position="1050"/>
    </location>
</feature>
<evidence type="ECO:0000313" key="11">
    <source>
        <dbReference type="Proteomes" id="UP000215509"/>
    </source>
</evidence>
<gene>
    <name evidence="10" type="ORF">CF651_20540</name>
</gene>
<evidence type="ECO:0000259" key="9">
    <source>
        <dbReference type="PROSITE" id="PS51272"/>
    </source>
</evidence>
<evidence type="ECO:0000259" key="8">
    <source>
        <dbReference type="PROSITE" id="PS50853"/>
    </source>
</evidence>
<evidence type="ECO:0000313" key="10">
    <source>
        <dbReference type="EMBL" id="OXM84464.1"/>
    </source>
</evidence>
<feature type="domain" description="Fibronectin type-III" evidence="8">
    <location>
        <begin position="39"/>
        <end position="157"/>
    </location>
</feature>
<dbReference type="EMBL" id="NMQW01000031">
    <property type="protein sequence ID" value="OXM84464.1"/>
    <property type="molecule type" value="Genomic_DNA"/>
</dbReference>
<evidence type="ECO:0000256" key="7">
    <source>
        <dbReference type="SAM" id="SignalP"/>
    </source>
</evidence>
<dbReference type="Gene3D" id="2.160.20.10">
    <property type="entry name" value="Single-stranded right-handed beta-helix, Pectin lyase-like"/>
    <property type="match status" value="1"/>
</dbReference>
<keyword evidence="2" id="KW-0677">Repeat</keyword>
<feature type="domain" description="Fibronectin type-III" evidence="8">
    <location>
        <begin position="711"/>
        <end position="804"/>
    </location>
</feature>
<feature type="domain" description="Fibronectin type-III" evidence="8">
    <location>
        <begin position="814"/>
        <end position="916"/>
    </location>
</feature>
<dbReference type="InterPro" id="IPR001119">
    <property type="entry name" value="SLH_dom"/>
</dbReference>
<dbReference type="GO" id="GO:0004650">
    <property type="term" value="F:polygalacturonase activity"/>
    <property type="evidence" value="ECO:0007669"/>
    <property type="project" value="InterPro"/>
</dbReference>
<comment type="similarity">
    <text evidence="1 5">Belongs to the glycosyl hydrolase 28 family.</text>
</comment>
<evidence type="ECO:0000256" key="4">
    <source>
        <dbReference type="ARBA" id="ARBA00023295"/>
    </source>
</evidence>
<dbReference type="GO" id="GO:0005975">
    <property type="term" value="P:carbohydrate metabolic process"/>
    <property type="evidence" value="ECO:0007669"/>
    <property type="project" value="InterPro"/>
</dbReference>
<dbReference type="InterPro" id="IPR003961">
    <property type="entry name" value="FN3_dom"/>
</dbReference>
<comment type="caution">
    <text evidence="10">The sequence shown here is derived from an EMBL/GenBank/DDBJ whole genome shotgun (WGS) entry which is preliminary data.</text>
</comment>
<dbReference type="PROSITE" id="PS51272">
    <property type="entry name" value="SLH"/>
    <property type="match status" value="3"/>
</dbReference>
<organism evidence="10 11">
    <name type="scientific">Paenibacillus rigui</name>
    <dbReference type="NCBI Taxonomy" id="554312"/>
    <lineage>
        <taxon>Bacteria</taxon>
        <taxon>Bacillati</taxon>
        <taxon>Bacillota</taxon>
        <taxon>Bacilli</taxon>
        <taxon>Bacillales</taxon>
        <taxon>Paenibacillaceae</taxon>
        <taxon>Paenibacillus</taxon>
    </lineage>
</organism>
<dbReference type="PROSITE" id="PS50853">
    <property type="entry name" value="FN3"/>
    <property type="match status" value="5"/>
</dbReference>
<evidence type="ECO:0000256" key="1">
    <source>
        <dbReference type="ARBA" id="ARBA00008834"/>
    </source>
</evidence>
<protein>
    <submittedName>
        <fullName evidence="10">Uncharacterized protein</fullName>
    </submittedName>
</protein>
<dbReference type="RefSeq" id="WP_094016746.1">
    <property type="nucleotide sequence ID" value="NZ_NMQW01000031.1"/>
</dbReference>
<dbReference type="SUPFAM" id="SSF49265">
    <property type="entry name" value="Fibronectin type III"/>
    <property type="match status" value="3"/>
</dbReference>
<name>A0A229UMC0_9BACL</name>
<dbReference type="Proteomes" id="UP000215509">
    <property type="component" value="Unassembled WGS sequence"/>
</dbReference>
<reference evidence="10 11" key="1">
    <citation type="submission" date="2017-07" db="EMBL/GenBank/DDBJ databases">
        <title>Genome sequencing and assembly of Paenibacillus rigui.</title>
        <authorList>
            <person name="Mayilraj S."/>
        </authorList>
    </citation>
    <scope>NUCLEOTIDE SEQUENCE [LARGE SCALE GENOMIC DNA]</scope>
    <source>
        <strain evidence="10 11">JCM 16352</strain>
    </source>
</reference>
<sequence length="1243" mass="132576">MKRKRRFSVLLAMLLACSGLVEVPSVPLPVAAAASTLEAPVNVRVPALAYDESSITLVWEKPIQYSSIIDYKVYMNGQFIGNANTNTTELSPAKKYIDKFYSTEDTQNKYVKVTMHNFTATNLQPDTTYSFTVRSVDAAGNESADSETVIQATTSVQQVFNIVDYGAVSGGTVVNTTAIQNAIDAASPGSKVLVPAGVFKTGAIWLKSDMTLEVAEGATLLGSENANDYAYNYMLYNYTNVPRFYSLINAHTYDYGSIRNIRIVGKGTIDGNGWKPPTGTNDGDFPIQFGSSSSNVGTYGVLAKAQKLKAMELGLTDEADAYSTRSNLITLRGVDNVYYGGFTALNPSNHTLVNLNSNHVTVNGVKLLTYDDNNADGIEFAHGDGITVFNTVFDTGDDCMNFAAGQGAQGQKEESTRNAWIFNNYFREGHGAVVTGSHTAAWIENILAEDNVMFHTDIGLRAKTNTPTGGGARNIVFRDSAMKDITNQAFIFSSAYSDANAVIEYEPAPAPSQFKHITIKNISVDTVGKEIINVAGVDGGFHEDIHFEDVTFYNIANNTKTPANMNYLRNSSFKNVKINGLAVPWKTITNSTGLIFSDTTMDSVSNDASVAPAWPGGSQLHATVTDSTYVTLGWTAATDNVKVGSYKIMNGSTTVATVAGTTLSYKVTGLSPAQVYNFKVEAADATGNWTTTGPSLTTATTGTVDTVAPAAPAGLNLIKITDGTVPNTTWLNITWTAATDTYGIHHYNIYQNGSEVGAVAGTVTKYNATGLDFATDYTYEVEAVDGAGNRTKYPGSLTVKTAAAYDTGVPKWPARSALTASQMTTTAVQLSWPAATDDLHVAGYRLYQNDKPLEGAVKFTPVNAAHTVTGTTYSISGLSPGTTYTFKVEAGDDVNKWTGTGPSLTITTASLDTAAPTWSAGSALTVSEPTASSVKLSWDAAADNVAVNGYKVYKGAELMADLPSTALSYTVTGLSSATTYTFKVEAGDASGNWSVDGPSAQATTLYKKKDSKGSSNSTSVVPTPMPIPSSPPSPTPAPGTGPIQTPGTTPAEEGMTPVPGRAKFEDVKGNFSWAQQAIETLAAHGVIQGVTEKTFEPHKNITRAEFITLLVRVLHLQSDFSANYSDVQSTDYYYEALGITRQLGITDGVGDNMFHPGEEISRQDMMVMCARALQATHKLEGKGNSSDLSKYSDYGHIAPYAAESVAALVHEGLVEGDGQQLKPKAYTTRAETAAIIYRIYSKH</sequence>
<keyword evidence="4 5" id="KW-0326">Glycosidase</keyword>
<accession>A0A229UMC0</accession>
<dbReference type="PANTHER" id="PTHR46708">
    <property type="entry name" value="TENASCIN"/>
    <property type="match status" value="1"/>
</dbReference>
<dbReference type="SUPFAM" id="SSF51126">
    <property type="entry name" value="Pectin lyase-like"/>
    <property type="match status" value="1"/>
</dbReference>
<dbReference type="InterPro" id="IPR000743">
    <property type="entry name" value="Glyco_hydro_28"/>
</dbReference>
<feature type="domain" description="SLH" evidence="9">
    <location>
        <begin position="1061"/>
        <end position="1124"/>
    </location>
</feature>
<dbReference type="InterPro" id="IPR036116">
    <property type="entry name" value="FN3_sf"/>
</dbReference>
<dbReference type="InterPro" id="IPR012334">
    <property type="entry name" value="Pectin_lyas_fold"/>
</dbReference>
<evidence type="ECO:0000256" key="3">
    <source>
        <dbReference type="ARBA" id="ARBA00022801"/>
    </source>
</evidence>
<dbReference type="CDD" id="cd00063">
    <property type="entry name" value="FN3"/>
    <property type="match status" value="5"/>
</dbReference>
<evidence type="ECO:0000256" key="6">
    <source>
        <dbReference type="SAM" id="MobiDB-lite"/>
    </source>
</evidence>
<dbReference type="Pfam" id="PF00041">
    <property type="entry name" value="fn3"/>
    <property type="match status" value="4"/>
</dbReference>
<evidence type="ECO:0000256" key="2">
    <source>
        <dbReference type="ARBA" id="ARBA00022737"/>
    </source>
</evidence>
<keyword evidence="3 5" id="KW-0378">Hydrolase</keyword>
<proteinExistence type="inferred from homology"/>
<dbReference type="Gene3D" id="2.60.40.10">
    <property type="entry name" value="Immunoglobulins"/>
    <property type="match status" value="5"/>
</dbReference>
<feature type="domain" description="SLH" evidence="9">
    <location>
        <begin position="1188"/>
        <end position="1243"/>
    </location>
</feature>
<feature type="domain" description="SLH" evidence="9">
    <location>
        <begin position="1125"/>
        <end position="1183"/>
    </location>
</feature>
<keyword evidence="7" id="KW-0732">Signal</keyword>
<feature type="region of interest" description="Disordered" evidence="6">
    <location>
        <begin position="1005"/>
        <end position="1053"/>
    </location>
</feature>
<feature type="chain" id="PRO_5038772041" evidence="7">
    <location>
        <begin position="24"/>
        <end position="1243"/>
    </location>
</feature>
<evidence type="ECO:0000256" key="5">
    <source>
        <dbReference type="RuleBase" id="RU361169"/>
    </source>
</evidence>
<dbReference type="PANTHER" id="PTHR46708:SF2">
    <property type="entry name" value="FIBRONECTIN TYPE-III DOMAIN-CONTAINING PROTEIN"/>
    <property type="match status" value="1"/>
</dbReference>
<feature type="domain" description="Fibronectin type-III" evidence="8">
    <location>
        <begin position="616"/>
        <end position="706"/>
    </location>
</feature>